<evidence type="ECO:0000313" key="2">
    <source>
        <dbReference type="Proteomes" id="UP001143910"/>
    </source>
</evidence>
<proteinExistence type="predicted"/>
<reference evidence="1" key="1">
    <citation type="submission" date="2022-08" db="EMBL/GenBank/DDBJ databases">
        <title>Genome Sequence of Lecanicillium fungicola.</title>
        <authorList>
            <person name="Buettner E."/>
        </authorList>
    </citation>
    <scope>NUCLEOTIDE SEQUENCE</scope>
    <source>
        <strain evidence="1">Babe33</strain>
    </source>
</reference>
<sequence length="331" mass="38840">MTVLEPHQPTEETMEITDCHDSQPLKRKVSSEPDNDGLQKRSRYDSSDEDQERARKRSRSPGRRSRSPDRRSRSLVRDRRVDEEEPVADRRPPVTTQEDKKRGRRLFGGLLSTLNQGPSTAQQKRRLEIEKRQQERMQKQEAENDQRRTERLAQLRATRIREQIIFDEEVMRNRHIKKLALARYLQTKAEPKIKPLVQYYLPWKCTDEQLDIIDRQRQAARDFVQREESDFEKRRKWHVDRHGAAKRPRPPSPPREQQPSPTASTLAHAMDVDAKRGEEAHDATAQESMFPVEAITKDVALPNRSNEETRTNHHDDVGEIVEHAGEDMVIY</sequence>
<comment type="caution">
    <text evidence="1">The sequence shown here is derived from an EMBL/GenBank/DDBJ whole genome shotgun (WGS) entry which is preliminary data.</text>
</comment>
<keyword evidence="2" id="KW-1185">Reference proteome</keyword>
<evidence type="ECO:0000313" key="1">
    <source>
        <dbReference type="EMBL" id="KAJ2967241.1"/>
    </source>
</evidence>
<name>A0ACC1MLU2_9HYPO</name>
<accession>A0ACC1MLU2</accession>
<dbReference type="Proteomes" id="UP001143910">
    <property type="component" value="Unassembled WGS sequence"/>
</dbReference>
<gene>
    <name evidence="1" type="ORF">NQ176_g9758</name>
</gene>
<organism evidence="1 2">
    <name type="scientific">Zarea fungicola</name>
    <dbReference type="NCBI Taxonomy" id="93591"/>
    <lineage>
        <taxon>Eukaryota</taxon>
        <taxon>Fungi</taxon>
        <taxon>Dikarya</taxon>
        <taxon>Ascomycota</taxon>
        <taxon>Pezizomycotina</taxon>
        <taxon>Sordariomycetes</taxon>
        <taxon>Hypocreomycetidae</taxon>
        <taxon>Hypocreales</taxon>
        <taxon>Cordycipitaceae</taxon>
        <taxon>Zarea</taxon>
    </lineage>
</organism>
<dbReference type="EMBL" id="JANJQO010002360">
    <property type="protein sequence ID" value="KAJ2967241.1"/>
    <property type="molecule type" value="Genomic_DNA"/>
</dbReference>
<protein>
    <submittedName>
        <fullName evidence="1">Uncharacterized protein</fullName>
    </submittedName>
</protein>